<name>A0A833N1Y0_9HYPH</name>
<reference evidence="1 2" key="1">
    <citation type="submission" date="2019-10" db="EMBL/GenBank/DDBJ databases">
        <title>Draft Genome Sequence of the Caffeine Degrading Methylotroph Methylorubrum populi PINKEL.</title>
        <authorList>
            <person name="Dawson S.C."/>
            <person name="Zhang X."/>
            <person name="Wright M.E."/>
            <person name="Sharma G."/>
            <person name="Langner J.T."/>
            <person name="Ditty J.L."/>
            <person name="Subuyuj G.A."/>
        </authorList>
    </citation>
    <scope>NUCLEOTIDE SEQUENCE [LARGE SCALE GENOMIC DNA]</scope>
    <source>
        <strain evidence="1 2">Pinkel</strain>
    </source>
</reference>
<sequence length="94" mass="10804">MLTNAASREVLHPRYAPLDLSAPLRTRDGRAVRLLSANSPQQMGPYTYPILAEVEHPNSPGEWVRWHYLRCGHWKSNDDQNDNDLVNVRRSGMH</sequence>
<dbReference type="AlphaFoldDB" id="A0A833N1Y0"/>
<gene>
    <name evidence="1" type="ORF">F8B43_0026</name>
</gene>
<organism evidence="1 2">
    <name type="scientific">Methylorubrum populi</name>
    <dbReference type="NCBI Taxonomy" id="223967"/>
    <lineage>
        <taxon>Bacteria</taxon>
        <taxon>Pseudomonadati</taxon>
        <taxon>Pseudomonadota</taxon>
        <taxon>Alphaproteobacteria</taxon>
        <taxon>Hyphomicrobiales</taxon>
        <taxon>Methylobacteriaceae</taxon>
        <taxon>Methylorubrum</taxon>
    </lineage>
</organism>
<evidence type="ECO:0000313" key="1">
    <source>
        <dbReference type="EMBL" id="KAB7788021.1"/>
    </source>
</evidence>
<dbReference type="EMBL" id="WEKV01000001">
    <property type="protein sequence ID" value="KAB7788021.1"/>
    <property type="molecule type" value="Genomic_DNA"/>
</dbReference>
<accession>A0A833N1Y0</accession>
<dbReference type="RefSeq" id="WP_152275557.1">
    <property type="nucleotide sequence ID" value="NZ_WEKV01000001.1"/>
</dbReference>
<evidence type="ECO:0000313" key="2">
    <source>
        <dbReference type="Proteomes" id="UP000469949"/>
    </source>
</evidence>
<dbReference type="Proteomes" id="UP000469949">
    <property type="component" value="Unassembled WGS sequence"/>
</dbReference>
<comment type="caution">
    <text evidence="1">The sequence shown here is derived from an EMBL/GenBank/DDBJ whole genome shotgun (WGS) entry which is preliminary data.</text>
</comment>
<proteinExistence type="predicted"/>
<protein>
    <submittedName>
        <fullName evidence="1">Uncharacterized protein</fullName>
    </submittedName>
</protein>